<sequence length="492" mass="55905">MSEYYTETKAAAKSAADKHPPNIRERGMAVTNDVIDRCEDSYLAAKDYRIRVSKEHADKGLIVLFHRRLFVINNKQAHVDEQNHINLASHLKHHFDDATAKLEEAECTLEKLMIPVDDIKAAWAEQLSTQQAEPPRPEKDAGVKAIEAVLNLLKTQTSLRQQITITSNRQTVAALHDPSSPYCHELLDQLDQLQMSLEKIELQLAKKESDLLLHSKMTRADLDKIKSSQWYDALIHMLEHTTIGCHTLDHKARLHEAKVDKKRQPAIMRCLEQLNKQIQHMLDNWDDAPPGAIPPKTLDRKGLFSLDIDGVIWKGLHVLEAGLGDDRVPPRWLADENMRVAIITYLDLEGCQVKLDIIKWEVTNIHVWYSEEYNAIRAAIHEAETDPALRFHLSHKLATLEEVGATWDYSLRQLPYPAELQSVVQFMSRIMPPATISIHTLSTLAHEDGFDSDSEDCMEWNPAIPISEELKKIDDAEECSSEGFPDNASDSK</sequence>
<dbReference type="EMBL" id="MU128961">
    <property type="protein sequence ID" value="KAF9514376.1"/>
    <property type="molecule type" value="Genomic_DNA"/>
</dbReference>
<evidence type="ECO:0000313" key="4">
    <source>
        <dbReference type="Proteomes" id="UP000886523"/>
    </source>
</evidence>
<organism evidence="3 4">
    <name type="scientific">Hydnum rufescens UP504</name>
    <dbReference type="NCBI Taxonomy" id="1448309"/>
    <lineage>
        <taxon>Eukaryota</taxon>
        <taxon>Fungi</taxon>
        <taxon>Dikarya</taxon>
        <taxon>Basidiomycota</taxon>
        <taxon>Agaricomycotina</taxon>
        <taxon>Agaricomycetes</taxon>
        <taxon>Cantharellales</taxon>
        <taxon>Hydnaceae</taxon>
        <taxon>Hydnum</taxon>
    </lineage>
</organism>
<gene>
    <name evidence="3" type="ORF">BS47DRAFT_1392507</name>
</gene>
<keyword evidence="1" id="KW-0175">Coiled coil</keyword>
<proteinExistence type="predicted"/>
<keyword evidence="4" id="KW-1185">Reference proteome</keyword>
<dbReference type="Proteomes" id="UP000886523">
    <property type="component" value="Unassembled WGS sequence"/>
</dbReference>
<name>A0A9P6AYI1_9AGAM</name>
<evidence type="ECO:0000313" key="3">
    <source>
        <dbReference type="EMBL" id="KAF9514376.1"/>
    </source>
</evidence>
<protein>
    <submittedName>
        <fullName evidence="3">Uncharacterized protein</fullName>
    </submittedName>
</protein>
<comment type="caution">
    <text evidence="3">The sequence shown here is derived from an EMBL/GenBank/DDBJ whole genome shotgun (WGS) entry which is preliminary data.</text>
</comment>
<feature type="coiled-coil region" evidence="1">
    <location>
        <begin position="183"/>
        <end position="210"/>
    </location>
</feature>
<evidence type="ECO:0000256" key="2">
    <source>
        <dbReference type="SAM" id="MobiDB-lite"/>
    </source>
</evidence>
<dbReference type="AlphaFoldDB" id="A0A9P6AYI1"/>
<reference evidence="3" key="1">
    <citation type="journal article" date="2020" name="Nat. Commun.">
        <title>Large-scale genome sequencing of mycorrhizal fungi provides insights into the early evolution of symbiotic traits.</title>
        <authorList>
            <person name="Miyauchi S."/>
            <person name="Kiss E."/>
            <person name="Kuo A."/>
            <person name="Drula E."/>
            <person name="Kohler A."/>
            <person name="Sanchez-Garcia M."/>
            <person name="Morin E."/>
            <person name="Andreopoulos B."/>
            <person name="Barry K.W."/>
            <person name="Bonito G."/>
            <person name="Buee M."/>
            <person name="Carver A."/>
            <person name="Chen C."/>
            <person name="Cichocki N."/>
            <person name="Clum A."/>
            <person name="Culley D."/>
            <person name="Crous P.W."/>
            <person name="Fauchery L."/>
            <person name="Girlanda M."/>
            <person name="Hayes R.D."/>
            <person name="Keri Z."/>
            <person name="LaButti K."/>
            <person name="Lipzen A."/>
            <person name="Lombard V."/>
            <person name="Magnuson J."/>
            <person name="Maillard F."/>
            <person name="Murat C."/>
            <person name="Nolan M."/>
            <person name="Ohm R.A."/>
            <person name="Pangilinan J."/>
            <person name="Pereira M.F."/>
            <person name="Perotto S."/>
            <person name="Peter M."/>
            <person name="Pfister S."/>
            <person name="Riley R."/>
            <person name="Sitrit Y."/>
            <person name="Stielow J.B."/>
            <person name="Szollosi G."/>
            <person name="Zifcakova L."/>
            <person name="Stursova M."/>
            <person name="Spatafora J.W."/>
            <person name="Tedersoo L."/>
            <person name="Vaario L.M."/>
            <person name="Yamada A."/>
            <person name="Yan M."/>
            <person name="Wang P."/>
            <person name="Xu J."/>
            <person name="Bruns T."/>
            <person name="Baldrian P."/>
            <person name="Vilgalys R."/>
            <person name="Dunand C."/>
            <person name="Henrissat B."/>
            <person name="Grigoriev I.V."/>
            <person name="Hibbett D."/>
            <person name="Nagy L.G."/>
            <person name="Martin F.M."/>
        </authorList>
    </citation>
    <scope>NUCLEOTIDE SEQUENCE</scope>
    <source>
        <strain evidence="3">UP504</strain>
    </source>
</reference>
<evidence type="ECO:0000256" key="1">
    <source>
        <dbReference type="SAM" id="Coils"/>
    </source>
</evidence>
<accession>A0A9P6AYI1</accession>
<feature type="region of interest" description="Disordered" evidence="2">
    <location>
        <begin position="1"/>
        <end position="23"/>
    </location>
</feature>